<proteinExistence type="predicted"/>
<reference evidence="1" key="1">
    <citation type="journal article" date="2017" name="Science">
        <title>Giant viruses with an expanded complement of translation system components.</title>
        <authorList>
            <person name="Schulz F."/>
            <person name="Yutin N."/>
            <person name="Ivanova N.N."/>
            <person name="Ortega D.R."/>
            <person name="Lee T.K."/>
            <person name="Vierheilig J."/>
            <person name="Daims H."/>
            <person name="Horn M."/>
            <person name="Wagner M."/>
            <person name="Jensen G.J."/>
            <person name="Kyrpides N.C."/>
            <person name="Koonin E.V."/>
            <person name="Woyke T."/>
        </authorList>
    </citation>
    <scope>NUCLEOTIDE SEQUENCE</scope>
    <source>
        <strain evidence="1">HKV1</strain>
    </source>
</reference>
<accession>A0A1V0SH12</accession>
<name>A0A1V0SH12_9VIRU</name>
<sequence length="195" mass="22726">MEQNYCTKYRKYKTKYLIQTGGVNKAIMLNILHNGNNTNYHITICKVNNFQDNQHYLNVINDLIQMFSSLIENKQYTLVFSDWLGYNQQQQHGNSVLIKSYLANYLGLETFRLCVFNHIKTQIDCNNPIYDGLSIDTSRYNYIRQSKSNAKIYLPAGMSDMHIDIGGDLNNLSMFNINVNNWQGSQTTVTYKFQK</sequence>
<gene>
    <name evidence="1" type="ORF">Hokovirus_3_275</name>
</gene>
<dbReference type="EMBL" id="KY684105">
    <property type="protein sequence ID" value="ARF11002.1"/>
    <property type="molecule type" value="Genomic_DNA"/>
</dbReference>
<organism evidence="1">
    <name type="scientific">Hokovirus HKV1</name>
    <dbReference type="NCBI Taxonomy" id="1977638"/>
    <lineage>
        <taxon>Viruses</taxon>
        <taxon>Varidnaviria</taxon>
        <taxon>Bamfordvirae</taxon>
        <taxon>Nucleocytoviricota</taxon>
        <taxon>Megaviricetes</taxon>
        <taxon>Imitervirales</taxon>
        <taxon>Mimiviridae</taxon>
        <taxon>Klosneuvirinae</taxon>
        <taxon>Hokovirus</taxon>
    </lineage>
</organism>
<evidence type="ECO:0000313" key="1">
    <source>
        <dbReference type="EMBL" id="ARF11002.1"/>
    </source>
</evidence>
<protein>
    <submittedName>
        <fullName evidence="1">Uncharacterized protein</fullName>
    </submittedName>
</protein>